<dbReference type="EMBL" id="JABXBU010002231">
    <property type="protein sequence ID" value="KAF8764797.1"/>
    <property type="molecule type" value="Genomic_DNA"/>
</dbReference>
<keyword evidence="2" id="KW-1185">Reference proteome</keyword>
<gene>
    <name evidence="1" type="ORF">HNY73_022843</name>
</gene>
<reference evidence="1" key="1">
    <citation type="journal article" date="2020" name="bioRxiv">
        <title>Chromosome-level reference genome of the European wasp spider Argiope bruennichi: a resource for studies on range expansion and evolutionary adaptation.</title>
        <authorList>
            <person name="Sheffer M.M."/>
            <person name="Hoppe A."/>
            <person name="Krehenwinkel H."/>
            <person name="Uhl G."/>
            <person name="Kuss A.W."/>
            <person name="Jensen L."/>
            <person name="Jensen C."/>
            <person name="Gillespie R.G."/>
            <person name="Hoff K.J."/>
            <person name="Prost S."/>
        </authorList>
    </citation>
    <scope>NUCLEOTIDE SEQUENCE</scope>
</reference>
<sequence length="72" mass="8282">MYQTVNFSQLLHCVETAQLPDVRPPTKARSPRLHLLLNPAPKPQQLQKTACPQMGHSWQGLKFEVFIRSDEK</sequence>
<organism evidence="1 2">
    <name type="scientific">Argiope bruennichi</name>
    <name type="common">Wasp spider</name>
    <name type="synonym">Aranea bruennichi</name>
    <dbReference type="NCBI Taxonomy" id="94029"/>
    <lineage>
        <taxon>Eukaryota</taxon>
        <taxon>Metazoa</taxon>
        <taxon>Ecdysozoa</taxon>
        <taxon>Arthropoda</taxon>
        <taxon>Chelicerata</taxon>
        <taxon>Arachnida</taxon>
        <taxon>Araneae</taxon>
        <taxon>Araneomorphae</taxon>
        <taxon>Entelegynae</taxon>
        <taxon>Araneoidea</taxon>
        <taxon>Araneidae</taxon>
        <taxon>Argiope</taxon>
    </lineage>
</organism>
<proteinExistence type="predicted"/>
<evidence type="ECO:0000313" key="2">
    <source>
        <dbReference type="Proteomes" id="UP000807504"/>
    </source>
</evidence>
<comment type="caution">
    <text evidence="1">The sequence shown here is derived from an EMBL/GenBank/DDBJ whole genome shotgun (WGS) entry which is preliminary data.</text>
</comment>
<accession>A0A8T0E3L4</accession>
<dbReference type="AlphaFoldDB" id="A0A8T0E3L4"/>
<protein>
    <submittedName>
        <fullName evidence="1">Uncharacterized protein</fullName>
    </submittedName>
</protein>
<evidence type="ECO:0000313" key="1">
    <source>
        <dbReference type="EMBL" id="KAF8764797.1"/>
    </source>
</evidence>
<dbReference type="Proteomes" id="UP000807504">
    <property type="component" value="Unassembled WGS sequence"/>
</dbReference>
<reference evidence="1" key="2">
    <citation type="submission" date="2020-06" db="EMBL/GenBank/DDBJ databases">
        <authorList>
            <person name="Sheffer M."/>
        </authorList>
    </citation>
    <scope>NUCLEOTIDE SEQUENCE</scope>
</reference>
<name>A0A8T0E3L4_ARGBR</name>